<dbReference type="EMBL" id="LRGB01017325">
    <property type="protein sequence ID" value="KZR98370.1"/>
    <property type="molecule type" value="Genomic_DNA"/>
</dbReference>
<dbReference type="Proteomes" id="UP000076858">
    <property type="component" value="Unassembled WGS sequence"/>
</dbReference>
<name>A0A162BWE3_9CRUS</name>
<evidence type="ECO:0000313" key="1">
    <source>
        <dbReference type="EMBL" id="KZR98370.1"/>
    </source>
</evidence>
<keyword evidence="2" id="KW-1185">Reference proteome</keyword>
<proteinExistence type="predicted"/>
<gene>
    <name evidence="1" type="ORF">APZ42_006244</name>
</gene>
<comment type="caution">
    <text evidence="1">The sequence shown here is derived from an EMBL/GenBank/DDBJ whole genome shotgun (WGS) entry which is preliminary data.</text>
</comment>
<evidence type="ECO:0000313" key="2">
    <source>
        <dbReference type="Proteomes" id="UP000076858"/>
    </source>
</evidence>
<reference evidence="1 2" key="1">
    <citation type="submission" date="2016-03" db="EMBL/GenBank/DDBJ databases">
        <title>EvidentialGene: Evidence-directed Construction of Genes on Genomes.</title>
        <authorList>
            <person name="Gilbert D.G."/>
            <person name="Choi J.-H."/>
            <person name="Mockaitis K."/>
            <person name="Colbourne J."/>
            <person name="Pfrender M."/>
        </authorList>
    </citation>
    <scope>NUCLEOTIDE SEQUENCE [LARGE SCALE GENOMIC DNA]</scope>
    <source>
        <strain evidence="1 2">Xinb3</strain>
        <tissue evidence="1">Complete organism</tissue>
    </source>
</reference>
<protein>
    <submittedName>
        <fullName evidence="1">Uncharacterized protein</fullName>
    </submittedName>
</protein>
<accession>A0A162BWE3</accession>
<feature type="non-terminal residue" evidence="1">
    <location>
        <position position="1"/>
    </location>
</feature>
<organism evidence="1 2">
    <name type="scientific">Daphnia magna</name>
    <dbReference type="NCBI Taxonomy" id="35525"/>
    <lineage>
        <taxon>Eukaryota</taxon>
        <taxon>Metazoa</taxon>
        <taxon>Ecdysozoa</taxon>
        <taxon>Arthropoda</taxon>
        <taxon>Crustacea</taxon>
        <taxon>Branchiopoda</taxon>
        <taxon>Diplostraca</taxon>
        <taxon>Cladocera</taxon>
        <taxon>Anomopoda</taxon>
        <taxon>Daphniidae</taxon>
        <taxon>Daphnia</taxon>
    </lineage>
</organism>
<dbReference type="AlphaFoldDB" id="A0A162BWE3"/>
<sequence>RFHLLDRLQEFGQEAEYSFLALRDGTPVRDRRRQKYVTRDREIRTLQIDLQNGRITIREFLMAAAFHFEPVEIEFREQNAEELNRPFDEARAAFEALLHVPPAVIDAPNFAFKKMK</sequence>